<reference evidence="2" key="1">
    <citation type="journal article" date="2013" name="New Phytol.">
        <title>Comparative genomic and transcriptomic analyses reveal the hemibiotrophic stage shift of Colletotrichum fungi.</title>
        <authorList>
            <person name="Gan P."/>
            <person name="Ikeda K."/>
            <person name="Irieda H."/>
            <person name="Narusaka M."/>
            <person name="O'Connell R.J."/>
            <person name="Narusaka Y."/>
            <person name="Takano Y."/>
            <person name="Kubo Y."/>
            <person name="Shirasu K."/>
        </authorList>
    </citation>
    <scope>NUCLEOTIDE SEQUENCE [LARGE SCALE GENOMIC DNA]</scope>
    <source>
        <strain evidence="2">104-T / ATCC 96160 / CBS 514.97 / LARS 414 / MAFF 240422</strain>
    </source>
</reference>
<organism evidence="1 2">
    <name type="scientific">Colletotrichum orbiculare (strain 104-T / ATCC 96160 / CBS 514.97 / LARS 414 / MAFF 240422)</name>
    <name type="common">Cucumber anthracnose fungus</name>
    <name type="synonym">Colletotrichum lagenarium</name>
    <dbReference type="NCBI Taxonomy" id="1213857"/>
    <lineage>
        <taxon>Eukaryota</taxon>
        <taxon>Fungi</taxon>
        <taxon>Dikarya</taxon>
        <taxon>Ascomycota</taxon>
        <taxon>Pezizomycotina</taxon>
        <taxon>Sordariomycetes</taxon>
        <taxon>Hypocreomycetidae</taxon>
        <taxon>Glomerellales</taxon>
        <taxon>Glomerellaceae</taxon>
        <taxon>Colletotrichum</taxon>
        <taxon>Colletotrichum orbiculare species complex</taxon>
    </lineage>
</organism>
<keyword evidence="2" id="KW-1185">Reference proteome</keyword>
<dbReference type="OrthoDB" id="5428890at2759"/>
<gene>
    <name evidence="1" type="ORF">Cob_v000462</name>
</gene>
<protein>
    <submittedName>
        <fullName evidence="1">Uncharacterized protein</fullName>
    </submittedName>
</protein>
<proteinExistence type="predicted"/>
<dbReference type="EMBL" id="AMCV02000001">
    <property type="protein sequence ID" value="TDZ25774.1"/>
    <property type="molecule type" value="Genomic_DNA"/>
</dbReference>
<name>A0A484G789_COLOR</name>
<accession>A0A484G789</accession>
<dbReference type="Proteomes" id="UP000014480">
    <property type="component" value="Unassembled WGS sequence"/>
</dbReference>
<reference evidence="2" key="2">
    <citation type="journal article" date="2019" name="Mol. Plant Microbe Interact.">
        <title>Genome sequence resources for four phytopathogenic fungi from the Colletotrichum orbiculare species complex.</title>
        <authorList>
            <person name="Gan P."/>
            <person name="Tsushima A."/>
            <person name="Narusaka M."/>
            <person name="Narusaka Y."/>
            <person name="Takano Y."/>
            <person name="Kubo Y."/>
            <person name="Shirasu K."/>
        </authorList>
    </citation>
    <scope>GENOME REANNOTATION</scope>
    <source>
        <strain evidence="2">104-T / ATCC 96160 / CBS 514.97 / LARS 414 / MAFF 240422</strain>
    </source>
</reference>
<comment type="caution">
    <text evidence="1">The sequence shown here is derived from an EMBL/GenBank/DDBJ whole genome shotgun (WGS) entry which is preliminary data.</text>
</comment>
<sequence>MLKFGPVPGERSPCRHLHWREGSLNNSVEGHFGEKPVLTTDGIKLPRSFNAWSLETISGIGISFTDNLADHLLLVEDEKGMKVCIFHHISFLKFYKNAVFPEGLLQETLDTLALIFPNSEFGTVGGFMCRRRKWLEELWSRHRDQCIDTGTGTGERLQAEARRIEKFRFWRDRLVVLKQAYDDATPSSMSQWWHDRRNRVSVLGGIQVGAS</sequence>
<dbReference type="AlphaFoldDB" id="A0A484G789"/>
<evidence type="ECO:0000313" key="2">
    <source>
        <dbReference type="Proteomes" id="UP000014480"/>
    </source>
</evidence>
<evidence type="ECO:0000313" key="1">
    <source>
        <dbReference type="EMBL" id="TDZ25774.1"/>
    </source>
</evidence>